<proteinExistence type="predicted"/>
<evidence type="ECO:0000256" key="1">
    <source>
        <dbReference type="SAM" id="SignalP"/>
    </source>
</evidence>
<dbReference type="Proteomes" id="UP000772434">
    <property type="component" value="Unassembled WGS sequence"/>
</dbReference>
<protein>
    <submittedName>
        <fullName evidence="2">Uncharacterized protein</fullName>
    </submittedName>
</protein>
<dbReference type="EMBL" id="JADNRY010000006">
    <property type="protein sequence ID" value="KAF9076348.1"/>
    <property type="molecule type" value="Genomic_DNA"/>
</dbReference>
<comment type="caution">
    <text evidence="2">The sequence shown here is derived from an EMBL/GenBank/DDBJ whole genome shotgun (WGS) entry which is preliminary data.</text>
</comment>
<accession>A0A9P5Q804</accession>
<dbReference type="AlphaFoldDB" id="A0A9P5Q804"/>
<feature type="chain" id="PRO_5040370334" evidence="1">
    <location>
        <begin position="19"/>
        <end position="140"/>
    </location>
</feature>
<evidence type="ECO:0000313" key="2">
    <source>
        <dbReference type="EMBL" id="KAF9076348.1"/>
    </source>
</evidence>
<name>A0A9P5Q804_9AGAR</name>
<evidence type="ECO:0000313" key="3">
    <source>
        <dbReference type="Proteomes" id="UP000772434"/>
    </source>
</evidence>
<reference evidence="2" key="1">
    <citation type="submission" date="2020-11" db="EMBL/GenBank/DDBJ databases">
        <authorList>
            <consortium name="DOE Joint Genome Institute"/>
            <person name="Ahrendt S."/>
            <person name="Riley R."/>
            <person name="Andreopoulos W."/>
            <person name="Labutti K."/>
            <person name="Pangilinan J."/>
            <person name="Ruiz-Duenas F.J."/>
            <person name="Barrasa J.M."/>
            <person name="Sanchez-Garcia M."/>
            <person name="Camarero S."/>
            <person name="Miyauchi S."/>
            <person name="Serrano A."/>
            <person name="Linde D."/>
            <person name="Babiker R."/>
            <person name="Drula E."/>
            <person name="Ayuso-Fernandez I."/>
            <person name="Pacheco R."/>
            <person name="Padilla G."/>
            <person name="Ferreira P."/>
            <person name="Barriuso J."/>
            <person name="Kellner H."/>
            <person name="Castanera R."/>
            <person name="Alfaro M."/>
            <person name="Ramirez L."/>
            <person name="Pisabarro A.G."/>
            <person name="Kuo A."/>
            <person name="Tritt A."/>
            <person name="Lipzen A."/>
            <person name="He G."/>
            <person name="Yan M."/>
            <person name="Ng V."/>
            <person name="Cullen D."/>
            <person name="Martin F."/>
            <person name="Rosso M.-N."/>
            <person name="Henrissat B."/>
            <person name="Hibbett D."/>
            <person name="Martinez A.T."/>
            <person name="Grigoriev I.V."/>
        </authorList>
    </citation>
    <scope>NUCLEOTIDE SEQUENCE</scope>
    <source>
        <strain evidence="2">AH 40177</strain>
    </source>
</reference>
<organism evidence="2 3">
    <name type="scientific">Rhodocollybia butyracea</name>
    <dbReference type="NCBI Taxonomy" id="206335"/>
    <lineage>
        <taxon>Eukaryota</taxon>
        <taxon>Fungi</taxon>
        <taxon>Dikarya</taxon>
        <taxon>Basidiomycota</taxon>
        <taxon>Agaricomycotina</taxon>
        <taxon>Agaricomycetes</taxon>
        <taxon>Agaricomycetidae</taxon>
        <taxon>Agaricales</taxon>
        <taxon>Marasmiineae</taxon>
        <taxon>Omphalotaceae</taxon>
        <taxon>Rhodocollybia</taxon>
    </lineage>
</organism>
<feature type="signal peptide" evidence="1">
    <location>
        <begin position="1"/>
        <end position="18"/>
    </location>
</feature>
<keyword evidence="3" id="KW-1185">Reference proteome</keyword>
<sequence>MPLPRIPLQLIITVLTHLFSVELKLEIFTTDREALSPSQNPHWADLGTWRISDEFMSFLNQWVGNLFRTVSKFNVQQLKNGFVGLGHSQALVGLLTSLCAGMPHTIVFINFCAFQKLSQMDPDENSLEHIIPEERSYIQY</sequence>
<keyword evidence="1" id="KW-0732">Signal</keyword>
<gene>
    <name evidence="2" type="ORF">BDP27DRAFT_1526070</name>
</gene>